<reference evidence="2 3" key="1">
    <citation type="submission" date="2019-04" db="EMBL/GenBank/DDBJ databases">
        <title>Genome sequencing of Clostridium botulinum Groups I-IV and Clostridium butyricum.</title>
        <authorList>
            <person name="Brunt J."/>
            <person name="Van Vliet A.H.M."/>
            <person name="Stringer S.C."/>
            <person name="Carter A.T."/>
            <person name="Peck M.W."/>
        </authorList>
    </citation>
    <scope>NUCLEOTIDE SEQUENCE [LARGE SCALE GENOMIC DNA]</scope>
    <source>
        <strain evidence="2 3">IFR 18/094</strain>
    </source>
</reference>
<dbReference type="Proteomes" id="UP000473885">
    <property type="component" value="Unassembled WGS sequence"/>
</dbReference>
<evidence type="ECO:0000313" key="3">
    <source>
        <dbReference type="Proteomes" id="UP000473885"/>
    </source>
</evidence>
<dbReference type="GO" id="GO:0016020">
    <property type="term" value="C:membrane"/>
    <property type="evidence" value="ECO:0007669"/>
    <property type="project" value="TreeGrafter"/>
</dbReference>
<dbReference type="RefSeq" id="WP_163249613.1">
    <property type="nucleotide sequence ID" value="NZ_SXDP01000011.1"/>
</dbReference>
<gene>
    <name evidence="2" type="primary">pdaB</name>
    <name evidence="2" type="ORF">FDF74_10965</name>
</gene>
<dbReference type="PANTHER" id="PTHR10587:SF128">
    <property type="entry name" value="POLYSACCHARIDE DEACETYLASE PDAB-RELATED"/>
    <property type="match status" value="1"/>
</dbReference>
<dbReference type="GO" id="GO:0016810">
    <property type="term" value="F:hydrolase activity, acting on carbon-nitrogen (but not peptide) bonds"/>
    <property type="evidence" value="ECO:0007669"/>
    <property type="project" value="InterPro"/>
</dbReference>
<evidence type="ECO:0000313" key="2">
    <source>
        <dbReference type="EMBL" id="NEZ47704.1"/>
    </source>
</evidence>
<sequence>MEKKLKNRIYSALFLLFIAIFSTFVINSKGKNAVSLNVRKKVPIYKVDTKEKKVAMTFDVSLGDEYIDGILDVLDKYDVKATFFIVGEWIDKNEDKMKEIHKRGHEIGNHSNKHPDMANISKEKIINDININEAKIRKVTGEGTKLFRCPSGNYNDLVLDTARELGFYSIQWDVDSIDWKEQGADAEYNRVIKKTKPGSIILFHNTAKYTPDNLKRIIPLLKGEGFKFVKVGDLIYKDNYYIDSAGVQKRN</sequence>
<dbReference type="InterPro" id="IPR002509">
    <property type="entry name" value="NODB_dom"/>
</dbReference>
<dbReference type="InterPro" id="IPR014132">
    <property type="entry name" value="PdaB-like"/>
</dbReference>
<dbReference type="CDD" id="cd10917">
    <property type="entry name" value="CE4_NodB_like_6s_7s"/>
    <property type="match status" value="1"/>
</dbReference>
<evidence type="ECO:0000259" key="1">
    <source>
        <dbReference type="PROSITE" id="PS51677"/>
    </source>
</evidence>
<dbReference type="InterPro" id="IPR011330">
    <property type="entry name" value="Glyco_hydro/deAcase_b/a-brl"/>
</dbReference>
<dbReference type="EMBL" id="SXDP01000011">
    <property type="protein sequence ID" value="NEZ47704.1"/>
    <property type="molecule type" value="Genomic_DNA"/>
</dbReference>
<feature type="domain" description="NodB homology" evidence="1">
    <location>
        <begin position="52"/>
        <end position="229"/>
    </location>
</feature>
<protein>
    <submittedName>
        <fullName evidence="2">Polysaccharide deacetylase family sporulation protein PdaB</fullName>
    </submittedName>
</protein>
<dbReference type="NCBIfam" id="TIGR02764">
    <property type="entry name" value="spore_ybaN_pdaB"/>
    <property type="match status" value="1"/>
</dbReference>
<dbReference type="AlphaFoldDB" id="A0A6M0RBS9"/>
<keyword evidence="3" id="KW-1185">Reference proteome</keyword>
<organism evidence="2 3">
    <name type="scientific">Clostridium niameyense</name>
    <dbReference type="NCBI Taxonomy" id="1622073"/>
    <lineage>
        <taxon>Bacteria</taxon>
        <taxon>Bacillati</taxon>
        <taxon>Bacillota</taxon>
        <taxon>Clostridia</taxon>
        <taxon>Eubacteriales</taxon>
        <taxon>Clostridiaceae</taxon>
        <taxon>Clostridium</taxon>
    </lineage>
</organism>
<proteinExistence type="predicted"/>
<accession>A0A6M0RBS9</accession>
<dbReference type="GO" id="GO:0005975">
    <property type="term" value="P:carbohydrate metabolic process"/>
    <property type="evidence" value="ECO:0007669"/>
    <property type="project" value="InterPro"/>
</dbReference>
<dbReference type="Pfam" id="PF01522">
    <property type="entry name" value="Polysacc_deac_1"/>
    <property type="match status" value="1"/>
</dbReference>
<dbReference type="PROSITE" id="PS51677">
    <property type="entry name" value="NODB"/>
    <property type="match status" value="1"/>
</dbReference>
<comment type="caution">
    <text evidence="2">The sequence shown here is derived from an EMBL/GenBank/DDBJ whole genome shotgun (WGS) entry which is preliminary data.</text>
</comment>
<dbReference type="SUPFAM" id="SSF88713">
    <property type="entry name" value="Glycoside hydrolase/deacetylase"/>
    <property type="match status" value="1"/>
</dbReference>
<name>A0A6M0RBS9_9CLOT</name>
<dbReference type="PANTHER" id="PTHR10587">
    <property type="entry name" value="GLYCOSYL TRANSFERASE-RELATED"/>
    <property type="match status" value="1"/>
</dbReference>
<dbReference type="InterPro" id="IPR050248">
    <property type="entry name" value="Polysacc_deacetylase_ArnD"/>
</dbReference>
<dbReference type="Gene3D" id="3.20.20.370">
    <property type="entry name" value="Glycoside hydrolase/deacetylase"/>
    <property type="match status" value="1"/>
</dbReference>